<dbReference type="Pfam" id="PF05973">
    <property type="entry name" value="Gp49"/>
    <property type="match status" value="1"/>
</dbReference>
<evidence type="ECO:0000313" key="1">
    <source>
        <dbReference type="EMBL" id="CAA6818312.1"/>
    </source>
</evidence>
<protein>
    <submittedName>
        <fullName evidence="1">FIG022160: hypothetical toxin</fullName>
    </submittedName>
</protein>
<dbReference type="NCBIfam" id="TIGR02683">
    <property type="entry name" value="upstrm_HI1419"/>
    <property type="match status" value="1"/>
</dbReference>
<name>A0A6S6TBX0_9BACT</name>
<organism evidence="1">
    <name type="scientific">uncultured Sulfurovum sp</name>
    <dbReference type="NCBI Taxonomy" id="269237"/>
    <lineage>
        <taxon>Bacteria</taxon>
        <taxon>Pseudomonadati</taxon>
        <taxon>Campylobacterota</taxon>
        <taxon>Epsilonproteobacteria</taxon>
        <taxon>Campylobacterales</taxon>
        <taxon>Sulfurovaceae</taxon>
        <taxon>Sulfurovum</taxon>
        <taxon>environmental samples</taxon>
    </lineage>
</organism>
<dbReference type="InterPro" id="IPR014056">
    <property type="entry name" value="TypeIITA-like_toxin_pred"/>
</dbReference>
<dbReference type="PIRSF" id="PIRSF028744">
    <property type="entry name" value="Addict_mod_HI1419"/>
    <property type="match status" value="1"/>
</dbReference>
<gene>
    <name evidence="1" type="ORF">HELGO_WM7441</name>
</gene>
<dbReference type="PANTHER" id="PTHR41791:SF1">
    <property type="entry name" value="SSL7039 PROTEIN"/>
    <property type="match status" value="1"/>
</dbReference>
<dbReference type="AlphaFoldDB" id="A0A6S6TBX0"/>
<dbReference type="InterPro" id="IPR009241">
    <property type="entry name" value="HigB-like"/>
</dbReference>
<dbReference type="PANTHER" id="PTHR41791">
    <property type="entry name" value="SSL7039 PROTEIN"/>
    <property type="match status" value="1"/>
</dbReference>
<accession>A0A6S6TBX0</accession>
<dbReference type="EMBL" id="CACVAP010000090">
    <property type="protein sequence ID" value="CAA6818312.1"/>
    <property type="molecule type" value="Genomic_DNA"/>
</dbReference>
<reference evidence="1" key="1">
    <citation type="submission" date="2020-01" db="EMBL/GenBank/DDBJ databases">
        <authorList>
            <person name="Meier V. D."/>
            <person name="Meier V D."/>
        </authorList>
    </citation>
    <scope>NUCLEOTIDE SEQUENCE</scope>
    <source>
        <strain evidence="1">HLG_WM_MAG_06</strain>
    </source>
</reference>
<proteinExistence type="predicted"/>
<sequence length="100" mass="11614">MYEVKSTDLFSKWLSKLKDMKGRMAVVRRIERMEHGNFGDVKSVGTNISELRITTGPAYRVYFTKRNEEIIILLVGGDKSTQSKDIKKAHELLEEYDDEE</sequence>